<evidence type="ECO:0000256" key="1">
    <source>
        <dbReference type="SAM" id="MobiDB-lite"/>
    </source>
</evidence>
<dbReference type="OrthoDB" id="2786563at2759"/>
<evidence type="ECO:0008006" key="4">
    <source>
        <dbReference type="Google" id="ProtNLM"/>
    </source>
</evidence>
<protein>
    <recommendedName>
        <fullName evidence="4">F-box domain-containing protein</fullName>
    </recommendedName>
</protein>
<dbReference type="GeneID" id="36326984"/>
<gene>
    <name evidence="2" type="ORF">POSPLADRAFT_1066037</name>
</gene>
<dbReference type="RefSeq" id="XP_024338775.1">
    <property type="nucleotide sequence ID" value="XM_024482034.1"/>
</dbReference>
<reference evidence="2 3" key="1">
    <citation type="submission" date="2017-04" db="EMBL/GenBank/DDBJ databases">
        <title>Genome Sequence of the Model Brown-Rot Fungus Postia placenta SB12.</title>
        <authorList>
            <consortium name="DOE Joint Genome Institute"/>
            <person name="Gaskell J."/>
            <person name="Kersten P."/>
            <person name="Larrondo L.F."/>
            <person name="Canessa P."/>
            <person name="Martinez D."/>
            <person name="Hibbett D."/>
            <person name="Schmoll M."/>
            <person name="Kubicek C.P."/>
            <person name="Martinez A.T."/>
            <person name="Yadav J."/>
            <person name="Master E."/>
            <person name="Magnuson J.K."/>
            <person name="James T."/>
            <person name="Yaver D."/>
            <person name="Berka R."/>
            <person name="Labutti K."/>
            <person name="Lipzen A."/>
            <person name="Aerts A."/>
            <person name="Barry K."/>
            <person name="Henrissat B."/>
            <person name="Blanchette R."/>
            <person name="Grigoriev I."/>
            <person name="Cullen D."/>
        </authorList>
    </citation>
    <scope>NUCLEOTIDE SEQUENCE [LARGE SCALE GENOMIC DNA]</scope>
    <source>
        <strain evidence="2 3">MAD-698-R-SB12</strain>
    </source>
</reference>
<proteinExistence type="predicted"/>
<name>A0A1X6N035_9APHY</name>
<evidence type="ECO:0000313" key="2">
    <source>
        <dbReference type="EMBL" id="OSX61981.1"/>
    </source>
</evidence>
<dbReference type="Proteomes" id="UP000194127">
    <property type="component" value="Unassembled WGS sequence"/>
</dbReference>
<keyword evidence="3" id="KW-1185">Reference proteome</keyword>
<sequence>MPATLSTMPEEILERILELIVTPATLGTNYRPAWHPAPAAPSSSTHLAPLLVSHTWLRIATPLHYRHIVLRSAQHTVLLARTLRANPELGRWVRSVRVEGTFAALPDVVRCCPQLEGFDMTVDNGSDSDADSADEAEARIADAKVVRFCSAFAHMRQIKHLVIRKNAYLTQARPTLIFEELGKAISRWTHLETVNIAFRFSPSPASASFAASLAVAPRLRHVRALLPAVWNNTLLEISANPALERIQLTPDTELIGAHLFLSEARKHARLIELIRAGTPIMRMRARTTTAVPMSAPVSVSPTSQAPYQQRTNARRTKAEQTYVESIPLSYRPGESNCGADVRRRDGKICAAGTAGSLQGDSGSGEMCHDGLADARKQIASRRGVAAVSPASLDSTVCITHATIVNLVLGTGLVAGAAVARGLAAHSLPIEAATVMGGQSDSANDA</sequence>
<accession>A0A1X6N035</accession>
<feature type="region of interest" description="Disordered" evidence="1">
    <location>
        <begin position="292"/>
        <end position="316"/>
    </location>
</feature>
<feature type="compositionally biased region" description="Polar residues" evidence="1">
    <location>
        <begin position="292"/>
        <end position="311"/>
    </location>
</feature>
<dbReference type="EMBL" id="KZ110597">
    <property type="protein sequence ID" value="OSX61981.1"/>
    <property type="molecule type" value="Genomic_DNA"/>
</dbReference>
<dbReference type="AlphaFoldDB" id="A0A1X6N035"/>
<organism evidence="2 3">
    <name type="scientific">Postia placenta MAD-698-R-SB12</name>
    <dbReference type="NCBI Taxonomy" id="670580"/>
    <lineage>
        <taxon>Eukaryota</taxon>
        <taxon>Fungi</taxon>
        <taxon>Dikarya</taxon>
        <taxon>Basidiomycota</taxon>
        <taxon>Agaricomycotina</taxon>
        <taxon>Agaricomycetes</taxon>
        <taxon>Polyporales</taxon>
        <taxon>Adustoporiaceae</taxon>
        <taxon>Rhodonia</taxon>
    </lineage>
</organism>
<evidence type="ECO:0000313" key="3">
    <source>
        <dbReference type="Proteomes" id="UP000194127"/>
    </source>
</evidence>